<keyword evidence="2" id="KW-1185">Reference proteome</keyword>
<comment type="caution">
    <text evidence="1">The sequence shown here is derived from an EMBL/GenBank/DDBJ whole genome shotgun (WGS) entry which is preliminary data.</text>
</comment>
<accession>A0AAD7DZI4</accession>
<feature type="non-terminal residue" evidence="1">
    <location>
        <position position="1"/>
    </location>
</feature>
<name>A0AAD7DZI4_MYCRO</name>
<reference evidence="1" key="1">
    <citation type="submission" date="2023-03" db="EMBL/GenBank/DDBJ databases">
        <title>Massive genome expansion in bonnet fungi (Mycena s.s.) driven by repeated elements and novel gene families across ecological guilds.</title>
        <authorList>
            <consortium name="Lawrence Berkeley National Laboratory"/>
            <person name="Harder C.B."/>
            <person name="Miyauchi S."/>
            <person name="Viragh M."/>
            <person name="Kuo A."/>
            <person name="Thoen E."/>
            <person name="Andreopoulos B."/>
            <person name="Lu D."/>
            <person name="Skrede I."/>
            <person name="Drula E."/>
            <person name="Henrissat B."/>
            <person name="Morin E."/>
            <person name="Kohler A."/>
            <person name="Barry K."/>
            <person name="LaButti K."/>
            <person name="Morin E."/>
            <person name="Salamov A."/>
            <person name="Lipzen A."/>
            <person name="Mereny Z."/>
            <person name="Hegedus B."/>
            <person name="Baldrian P."/>
            <person name="Stursova M."/>
            <person name="Weitz H."/>
            <person name="Taylor A."/>
            <person name="Grigoriev I.V."/>
            <person name="Nagy L.G."/>
            <person name="Martin F."/>
            <person name="Kauserud H."/>
        </authorList>
    </citation>
    <scope>NUCLEOTIDE SEQUENCE</scope>
    <source>
        <strain evidence="1">CBHHK067</strain>
    </source>
</reference>
<dbReference type="EMBL" id="JARKIE010000014">
    <property type="protein sequence ID" value="KAJ7702636.1"/>
    <property type="molecule type" value="Genomic_DNA"/>
</dbReference>
<proteinExistence type="predicted"/>
<evidence type="ECO:0000313" key="2">
    <source>
        <dbReference type="Proteomes" id="UP001221757"/>
    </source>
</evidence>
<dbReference type="Proteomes" id="UP001221757">
    <property type="component" value="Unassembled WGS sequence"/>
</dbReference>
<protein>
    <submittedName>
        <fullName evidence="1">Uncharacterized protein</fullName>
    </submittedName>
</protein>
<organism evidence="1 2">
    <name type="scientific">Mycena rosella</name>
    <name type="common">Pink bonnet</name>
    <name type="synonym">Agaricus rosellus</name>
    <dbReference type="NCBI Taxonomy" id="1033263"/>
    <lineage>
        <taxon>Eukaryota</taxon>
        <taxon>Fungi</taxon>
        <taxon>Dikarya</taxon>
        <taxon>Basidiomycota</taxon>
        <taxon>Agaricomycotina</taxon>
        <taxon>Agaricomycetes</taxon>
        <taxon>Agaricomycetidae</taxon>
        <taxon>Agaricales</taxon>
        <taxon>Marasmiineae</taxon>
        <taxon>Mycenaceae</taxon>
        <taxon>Mycena</taxon>
    </lineage>
</organism>
<dbReference type="AlphaFoldDB" id="A0AAD7DZI4"/>
<sequence length="197" mass="22219">LIGVLQRMNTNDHIGGELESTITESFMRGANLRHWLNRADCPPVIKEFKHLFDLAFAPRKDLNKESAPLAVDGERAHYTHQGMNFSWASMHLGNSLVFYYPSMGNPIPGSIQKIVTRGEDTTFFIQRQALLPLGSWNPFLCYPYFPAKTYSSQIQDITDEISPSSVVSHYARFAYSNNRLVVLNLPRVSALPDLGTD</sequence>
<gene>
    <name evidence="1" type="ORF">B0H17DRAFT_922914</name>
</gene>
<evidence type="ECO:0000313" key="1">
    <source>
        <dbReference type="EMBL" id="KAJ7702636.1"/>
    </source>
</evidence>